<dbReference type="EMBL" id="FUWZ01000001">
    <property type="protein sequence ID" value="SJZ82265.1"/>
    <property type="molecule type" value="Genomic_DNA"/>
</dbReference>
<name>A0A1T4NT06_9BACT</name>
<sequence length="379" mass="41313">MTTADIKKLIPTLVNGHCSAEELAAFEQWRHTASPEELSEVMDLYYDALDSEDSAVLLSDGFTAGLQQRMRVAMAGGRRPAGISRYVRIAAAVALLLAAGFAGLLFRSPVKVPAAVITPGTDKAILTLADGTQIELGSKRQDSVLQKGTQVIRLDSAIIRYNGTATEKNAFNTLTTPRGAQFQIILPDGSHVWLNAVSSLRYPVAFNNTERTVELTGQAYFEVAPSAWPFTVKTNNTAIQVLGTSFDVMAYAEEGAVKTTLVNGNVMVKNGDARRQLQPGEQAAYDAHSGDFTVSHPVIEEVIAWKEGEFRFNGVSIVAIMRQLSRWYDVDIRYDGPPPTTAFSGTLPKKEQVSQILHALEVTEAAHFTIEGRTIIVRK</sequence>
<evidence type="ECO:0000256" key="1">
    <source>
        <dbReference type="SAM" id="Phobius"/>
    </source>
</evidence>
<keyword evidence="1" id="KW-0812">Transmembrane</keyword>
<dbReference type="OrthoDB" id="620813at2"/>
<proteinExistence type="predicted"/>
<keyword evidence="1" id="KW-1133">Transmembrane helix</keyword>
<dbReference type="Gene3D" id="2.60.120.1440">
    <property type="match status" value="1"/>
</dbReference>
<reference evidence="5" key="1">
    <citation type="submission" date="2017-02" db="EMBL/GenBank/DDBJ databases">
        <authorList>
            <person name="Varghese N."/>
            <person name="Submissions S."/>
        </authorList>
    </citation>
    <scope>NUCLEOTIDE SEQUENCE [LARGE SCALE GENOMIC DNA]</scope>
    <source>
        <strain evidence="5">DSM 22224</strain>
    </source>
</reference>
<dbReference type="PANTHER" id="PTHR30273">
    <property type="entry name" value="PERIPLASMIC SIGNAL SENSOR AND SIGMA FACTOR ACTIVATOR FECR-RELATED"/>
    <property type="match status" value="1"/>
</dbReference>
<feature type="transmembrane region" description="Helical" evidence="1">
    <location>
        <begin position="86"/>
        <end position="106"/>
    </location>
</feature>
<keyword evidence="5" id="KW-1185">Reference proteome</keyword>
<feature type="domain" description="Protein FecR C-terminal" evidence="3">
    <location>
        <begin position="310"/>
        <end position="377"/>
    </location>
</feature>
<dbReference type="PANTHER" id="PTHR30273:SF2">
    <property type="entry name" value="PROTEIN FECR"/>
    <property type="match status" value="1"/>
</dbReference>
<evidence type="ECO:0000313" key="4">
    <source>
        <dbReference type="EMBL" id="SJZ82265.1"/>
    </source>
</evidence>
<dbReference type="InterPro" id="IPR012373">
    <property type="entry name" value="Ferrdict_sens_TM"/>
</dbReference>
<feature type="domain" description="FecR protein" evidence="2">
    <location>
        <begin position="173"/>
        <end position="266"/>
    </location>
</feature>
<keyword evidence="1" id="KW-0472">Membrane</keyword>
<dbReference type="RefSeq" id="WP_078668316.1">
    <property type="nucleotide sequence ID" value="NZ_FUWZ01000001.1"/>
</dbReference>
<dbReference type="Proteomes" id="UP000190367">
    <property type="component" value="Unassembled WGS sequence"/>
</dbReference>
<evidence type="ECO:0000259" key="2">
    <source>
        <dbReference type="Pfam" id="PF04773"/>
    </source>
</evidence>
<dbReference type="Pfam" id="PF16344">
    <property type="entry name" value="FecR_C"/>
    <property type="match status" value="1"/>
</dbReference>
<gene>
    <name evidence="4" type="ORF">SAMN04488128_1011734</name>
</gene>
<protein>
    <submittedName>
        <fullName evidence="4">FecR protein</fullName>
    </submittedName>
</protein>
<dbReference type="AlphaFoldDB" id="A0A1T4NT06"/>
<dbReference type="GO" id="GO:0016989">
    <property type="term" value="F:sigma factor antagonist activity"/>
    <property type="evidence" value="ECO:0007669"/>
    <property type="project" value="TreeGrafter"/>
</dbReference>
<evidence type="ECO:0000313" key="5">
    <source>
        <dbReference type="Proteomes" id="UP000190367"/>
    </source>
</evidence>
<organism evidence="4 5">
    <name type="scientific">Chitinophaga eiseniae</name>
    <dbReference type="NCBI Taxonomy" id="634771"/>
    <lineage>
        <taxon>Bacteria</taxon>
        <taxon>Pseudomonadati</taxon>
        <taxon>Bacteroidota</taxon>
        <taxon>Chitinophagia</taxon>
        <taxon>Chitinophagales</taxon>
        <taxon>Chitinophagaceae</taxon>
        <taxon>Chitinophaga</taxon>
    </lineage>
</organism>
<dbReference type="InterPro" id="IPR032508">
    <property type="entry name" value="FecR_C"/>
</dbReference>
<dbReference type="Pfam" id="PF04773">
    <property type="entry name" value="FecR"/>
    <property type="match status" value="1"/>
</dbReference>
<accession>A0A1T4NT06</accession>
<dbReference type="STRING" id="634771.SAMN04488128_1011734"/>
<dbReference type="InterPro" id="IPR006860">
    <property type="entry name" value="FecR"/>
</dbReference>
<evidence type="ECO:0000259" key="3">
    <source>
        <dbReference type="Pfam" id="PF16344"/>
    </source>
</evidence>
<dbReference type="Gene3D" id="3.55.50.30">
    <property type="match status" value="1"/>
</dbReference>
<dbReference type="PIRSF" id="PIRSF018266">
    <property type="entry name" value="FecR"/>
    <property type="match status" value="1"/>
</dbReference>